<organism evidence="1 2">
    <name type="scientific">Streptomyces poriferorum</name>
    <dbReference type="NCBI Taxonomy" id="2798799"/>
    <lineage>
        <taxon>Bacteria</taxon>
        <taxon>Bacillati</taxon>
        <taxon>Actinomycetota</taxon>
        <taxon>Actinomycetes</taxon>
        <taxon>Kitasatosporales</taxon>
        <taxon>Streptomycetaceae</taxon>
        <taxon>Streptomyces</taxon>
    </lineage>
</organism>
<dbReference type="Proteomes" id="UP001235744">
    <property type="component" value="Chromosome"/>
</dbReference>
<sequence length="136" mass="14151">MAFVAPTAEDLGMYLGLGEIDGDRADLLIRQAVALAQSVVKPLPNDASAVVLSVAGRAYVNPQQVSYETIGPMSVQRPSGSGGLYLTKADKAALKSLAGRGGAFTVDPTPATADPSPTWPLDDLYLGDGDYEPGWN</sequence>
<proteinExistence type="predicted"/>
<gene>
    <name evidence="1" type="ORF">P8A19_35800</name>
</gene>
<keyword evidence="2" id="KW-1185">Reference proteome</keyword>
<evidence type="ECO:0008006" key="3">
    <source>
        <dbReference type="Google" id="ProtNLM"/>
    </source>
</evidence>
<protein>
    <recommendedName>
        <fullName evidence="3">Head-to-tail adaptor</fullName>
    </recommendedName>
</protein>
<accession>A0ABY9IYS6</accession>
<dbReference type="RefSeq" id="WP_306069253.1">
    <property type="nucleotide sequence ID" value="NZ_CP120988.1"/>
</dbReference>
<reference evidence="1 2" key="1">
    <citation type="submission" date="2023-03" db="EMBL/GenBank/DDBJ databases">
        <title>Isolation and description of six Streptomyces strains from soil environments, able to metabolize different microbial glucans.</title>
        <authorList>
            <person name="Widen T."/>
            <person name="Larsbrink J."/>
        </authorList>
    </citation>
    <scope>NUCLEOTIDE SEQUENCE [LARGE SCALE GENOMIC DNA]</scope>
    <source>
        <strain evidence="1 2">Alt2</strain>
    </source>
</reference>
<evidence type="ECO:0000313" key="1">
    <source>
        <dbReference type="EMBL" id="WLQ60465.1"/>
    </source>
</evidence>
<dbReference type="EMBL" id="CP120988">
    <property type="protein sequence ID" value="WLQ60465.1"/>
    <property type="molecule type" value="Genomic_DNA"/>
</dbReference>
<name>A0ABY9IYS6_9ACTN</name>
<evidence type="ECO:0000313" key="2">
    <source>
        <dbReference type="Proteomes" id="UP001235744"/>
    </source>
</evidence>